<reference evidence="14 15" key="1">
    <citation type="submission" date="2017-04" db="EMBL/GenBank/DDBJ databases">
        <authorList>
            <person name="Afonso C.L."/>
            <person name="Miller P.J."/>
            <person name="Scott M.A."/>
            <person name="Spackman E."/>
            <person name="Goraichik I."/>
            <person name="Dimitrov K.M."/>
            <person name="Suarez D.L."/>
            <person name="Swayne D.E."/>
        </authorList>
    </citation>
    <scope>NUCLEOTIDE SEQUENCE [LARGE SCALE GENOMIC DNA]</scope>
    <source>
        <strain evidence="14 15">USBA 355</strain>
    </source>
</reference>
<dbReference type="InterPro" id="IPR027417">
    <property type="entry name" value="P-loop_NTPase"/>
</dbReference>
<dbReference type="InterPro" id="IPR005259">
    <property type="entry name" value="PriA"/>
</dbReference>
<dbReference type="Gene3D" id="3.40.50.300">
    <property type="entry name" value="P-loop containing nucleotide triphosphate hydrolases"/>
    <property type="match status" value="2"/>
</dbReference>
<protein>
    <recommendedName>
        <fullName evidence="12">Replication restart protein PriA</fullName>
    </recommendedName>
    <alternativeName>
        <fullName evidence="12">ATP-dependent DNA helicase PriA</fullName>
        <ecNumber evidence="12">5.6.2.4</ecNumber>
    </alternativeName>
    <alternativeName>
        <fullName evidence="12">DNA 3'-5' helicase PriA</fullName>
    </alternativeName>
</protein>
<dbReference type="Pfam" id="PF00270">
    <property type="entry name" value="DEAD"/>
    <property type="match status" value="1"/>
</dbReference>
<feature type="binding site" evidence="12">
    <location>
        <position position="475"/>
    </location>
    <ligand>
        <name>Zn(2+)</name>
        <dbReference type="ChEBI" id="CHEBI:29105"/>
        <label>2</label>
    </ligand>
</feature>
<keyword evidence="9 12" id="KW-0238">DNA-binding</keyword>
<comment type="function">
    <text evidence="12">Initiates the restart of stalled replication forks, which reloads the replicative helicase on sites other than the origin of replication. Recognizes and binds to abandoned replication forks and remodels them to uncover a helicase loading site. Promotes assembly of the primosome at these replication forks.</text>
</comment>
<proteinExistence type="inferred from homology"/>
<feature type="binding site" evidence="12">
    <location>
        <position position="506"/>
    </location>
    <ligand>
        <name>Zn(2+)</name>
        <dbReference type="ChEBI" id="CHEBI:29105"/>
        <label>1</label>
    </ligand>
</feature>
<organism evidence="14 15">
    <name type="scientific">Tistlia consotensis USBA 355</name>
    <dbReference type="NCBI Taxonomy" id="560819"/>
    <lineage>
        <taxon>Bacteria</taxon>
        <taxon>Pseudomonadati</taxon>
        <taxon>Pseudomonadota</taxon>
        <taxon>Alphaproteobacteria</taxon>
        <taxon>Rhodospirillales</taxon>
        <taxon>Rhodovibrionaceae</taxon>
        <taxon>Tistlia</taxon>
    </lineage>
</organism>
<keyword evidence="1 12" id="KW-0639">Primosome</keyword>
<dbReference type="GO" id="GO:0006310">
    <property type="term" value="P:DNA recombination"/>
    <property type="evidence" value="ECO:0007669"/>
    <property type="project" value="InterPro"/>
</dbReference>
<evidence type="ECO:0000256" key="6">
    <source>
        <dbReference type="ARBA" id="ARBA00022806"/>
    </source>
</evidence>
<dbReference type="EMBL" id="FWZX01000004">
    <property type="protein sequence ID" value="SMF08370.1"/>
    <property type="molecule type" value="Genomic_DNA"/>
</dbReference>
<dbReference type="AlphaFoldDB" id="A0A1Y6BGT4"/>
<dbReference type="InterPro" id="IPR041236">
    <property type="entry name" value="PriA_C"/>
</dbReference>
<dbReference type="NCBIfam" id="NF004070">
    <property type="entry name" value="PRK05580.2-2"/>
    <property type="match status" value="1"/>
</dbReference>
<dbReference type="SMART" id="SM00487">
    <property type="entry name" value="DEXDc"/>
    <property type="match status" value="1"/>
</dbReference>
<dbReference type="STRING" id="560819.SAMN05428998_104131"/>
<dbReference type="EC" id="5.6.2.4" evidence="12"/>
<dbReference type="GO" id="GO:0003677">
    <property type="term" value="F:DNA binding"/>
    <property type="evidence" value="ECO:0007669"/>
    <property type="project" value="UniProtKB-UniRule"/>
</dbReference>
<dbReference type="SMART" id="SM00490">
    <property type="entry name" value="HELICc"/>
    <property type="match status" value="1"/>
</dbReference>
<feature type="binding site" evidence="12">
    <location>
        <position position="466"/>
    </location>
    <ligand>
        <name>Zn(2+)</name>
        <dbReference type="ChEBI" id="CHEBI:29105"/>
        <label>1</label>
    </ligand>
</feature>
<evidence type="ECO:0000256" key="2">
    <source>
        <dbReference type="ARBA" id="ARBA00022705"/>
    </source>
</evidence>
<keyword evidence="4 12" id="KW-0547">Nucleotide-binding</keyword>
<gene>
    <name evidence="12" type="primary">priA</name>
    <name evidence="14" type="ORF">SAMN05428998_104131</name>
</gene>
<dbReference type="GO" id="GO:0006269">
    <property type="term" value="P:DNA replication, synthesis of primer"/>
    <property type="evidence" value="ECO:0007669"/>
    <property type="project" value="UniProtKB-KW"/>
</dbReference>
<evidence type="ECO:0000256" key="3">
    <source>
        <dbReference type="ARBA" id="ARBA00022723"/>
    </source>
</evidence>
<evidence type="ECO:0000256" key="4">
    <source>
        <dbReference type="ARBA" id="ARBA00022741"/>
    </source>
</evidence>
<dbReference type="GO" id="GO:1990077">
    <property type="term" value="C:primosome complex"/>
    <property type="evidence" value="ECO:0007669"/>
    <property type="project" value="UniProtKB-UniRule"/>
</dbReference>
<evidence type="ECO:0000256" key="7">
    <source>
        <dbReference type="ARBA" id="ARBA00022833"/>
    </source>
</evidence>
<feature type="binding site" evidence="12">
    <location>
        <position position="509"/>
    </location>
    <ligand>
        <name>Zn(2+)</name>
        <dbReference type="ChEBI" id="CHEBI:29105"/>
        <label>1</label>
    </ligand>
</feature>
<dbReference type="CDD" id="cd17929">
    <property type="entry name" value="DEXHc_priA"/>
    <property type="match status" value="1"/>
</dbReference>
<dbReference type="GO" id="GO:0006302">
    <property type="term" value="P:double-strand break repair"/>
    <property type="evidence" value="ECO:0007669"/>
    <property type="project" value="InterPro"/>
</dbReference>
<evidence type="ECO:0000256" key="8">
    <source>
        <dbReference type="ARBA" id="ARBA00022840"/>
    </source>
</evidence>
<dbReference type="FunFam" id="3.40.50.300:FF:000489">
    <property type="entry name" value="Primosome assembly protein PriA"/>
    <property type="match status" value="1"/>
</dbReference>
<dbReference type="InterPro" id="IPR001650">
    <property type="entry name" value="Helicase_C-like"/>
</dbReference>
<feature type="binding site" evidence="12">
    <location>
        <position position="469"/>
    </location>
    <ligand>
        <name>Zn(2+)</name>
        <dbReference type="ChEBI" id="CHEBI:29105"/>
        <label>1</label>
    </ligand>
</feature>
<evidence type="ECO:0000313" key="14">
    <source>
        <dbReference type="EMBL" id="SMF08370.1"/>
    </source>
</evidence>
<keyword evidence="15" id="KW-1185">Reference proteome</keyword>
<dbReference type="Pfam" id="PF18319">
    <property type="entry name" value="Zn_ribbon_PriA"/>
    <property type="match status" value="1"/>
</dbReference>
<comment type="subunit">
    <text evidence="12">Component of the replication restart primosome.</text>
</comment>
<comment type="catalytic activity">
    <reaction evidence="11 12">
        <text>ATP + H2O = ADP + phosphate + H(+)</text>
        <dbReference type="Rhea" id="RHEA:13065"/>
        <dbReference type="ChEBI" id="CHEBI:15377"/>
        <dbReference type="ChEBI" id="CHEBI:15378"/>
        <dbReference type="ChEBI" id="CHEBI:30616"/>
        <dbReference type="ChEBI" id="CHEBI:43474"/>
        <dbReference type="ChEBI" id="CHEBI:456216"/>
        <dbReference type="EC" id="5.6.2.4"/>
    </reaction>
</comment>
<dbReference type="PANTHER" id="PTHR30580:SF0">
    <property type="entry name" value="PRIMOSOMAL PROTEIN N"/>
    <property type="match status" value="1"/>
</dbReference>
<keyword evidence="7 12" id="KW-0862">Zinc</keyword>
<keyword evidence="3 12" id="KW-0479">Metal-binding</keyword>
<dbReference type="InterPro" id="IPR041222">
    <property type="entry name" value="PriA_3primeBD"/>
</dbReference>
<dbReference type="GO" id="GO:0005524">
    <property type="term" value="F:ATP binding"/>
    <property type="evidence" value="ECO:0007669"/>
    <property type="project" value="UniProtKB-UniRule"/>
</dbReference>
<dbReference type="InterPro" id="IPR042115">
    <property type="entry name" value="PriA_3primeBD_sf"/>
</dbReference>
<dbReference type="InterPro" id="IPR014001">
    <property type="entry name" value="Helicase_ATP-bd"/>
</dbReference>
<keyword evidence="8 12" id="KW-0067">ATP-binding</keyword>
<dbReference type="RefSeq" id="WP_085121836.1">
    <property type="nucleotide sequence ID" value="NZ_FWZX01000004.1"/>
</dbReference>
<feature type="binding site" evidence="12">
    <location>
        <position position="493"/>
    </location>
    <ligand>
        <name>Zn(2+)</name>
        <dbReference type="ChEBI" id="CHEBI:29105"/>
        <label>2</label>
    </ligand>
</feature>
<evidence type="ECO:0000256" key="1">
    <source>
        <dbReference type="ARBA" id="ARBA00022515"/>
    </source>
</evidence>
<comment type="similarity">
    <text evidence="12">Belongs to the helicase family. PriA subfamily.</text>
</comment>
<name>A0A1Y6BGT4_9PROT</name>
<evidence type="ECO:0000256" key="11">
    <source>
        <dbReference type="ARBA" id="ARBA00048988"/>
    </source>
</evidence>
<keyword evidence="10 12" id="KW-0413">Isomerase</keyword>
<feature type="binding site" evidence="12">
    <location>
        <position position="496"/>
    </location>
    <ligand>
        <name>Zn(2+)</name>
        <dbReference type="ChEBI" id="CHEBI:29105"/>
        <label>2</label>
    </ligand>
</feature>
<dbReference type="PANTHER" id="PTHR30580">
    <property type="entry name" value="PRIMOSOMAL PROTEIN N"/>
    <property type="match status" value="1"/>
</dbReference>
<evidence type="ECO:0000259" key="13">
    <source>
        <dbReference type="PROSITE" id="PS51192"/>
    </source>
</evidence>
<feature type="binding site" evidence="12">
    <location>
        <position position="478"/>
    </location>
    <ligand>
        <name>Zn(2+)</name>
        <dbReference type="ChEBI" id="CHEBI:29105"/>
        <label>2</label>
    </ligand>
</feature>
<dbReference type="SUPFAM" id="SSF52540">
    <property type="entry name" value="P-loop containing nucleoside triphosphate hydrolases"/>
    <property type="match status" value="2"/>
</dbReference>
<dbReference type="InterPro" id="IPR040498">
    <property type="entry name" value="PriA_CRR"/>
</dbReference>
<keyword evidence="6 12" id="KW-0347">Helicase</keyword>
<dbReference type="HAMAP" id="MF_00983">
    <property type="entry name" value="PriA"/>
    <property type="match status" value="1"/>
</dbReference>
<evidence type="ECO:0000256" key="5">
    <source>
        <dbReference type="ARBA" id="ARBA00022801"/>
    </source>
</evidence>
<keyword evidence="5 12" id="KW-0378">Hydrolase</keyword>
<dbReference type="GO" id="GO:0016887">
    <property type="term" value="F:ATP hydrolysis activity"/>
    <property type="evidence" value="ECO:0007669"/>
    <property type="project" value="RHEA"/>
</dbReference>
<dbReference type="Pfam" id="PF18074">
    <property type="entry name" value="PriA_C"/>
    <property type="match status" value="1"/>
</dbReference>
<dbReference type="GO" id="GO:0006270">
    <property type="term" value="P:DNA replication initiation"/>
    <property type="evidence" value="ECO:0007669"/>
    <property type="project" value="TreeGrafter"/>
</dbReference>
<evidence type="ECO:0000256" key="9">
    <source>
        <dbReference type="ARBA" id="ARBA00023125"/>
    </source>
</evidence>
<comment type="catalytic activity">
    <reaction evidence="12">
        <text>Couples ATP hydrolysis with the unwinding of duplex DNA by translocating in the 3'-5' direction.</text>
        <dbReference type="EC" id="5.6.2.4"/>
    </reaction>
</comment>
<dbReference type="Gene3D" id="3.40.1440.60">
    <property type="entry name" value="PriA, 3(prime) DNA-binding domain"/>
    <property type="match status" value="1"/>
</dbReference>
<evidence type="ECO:0000313" key="15">
    <source>
        <dbReference type="Proteomes" id="UP000192917"/>
    </source>
</evidence>
<dbReference type="Pfam" id="PF17764">
    <property type="entry name" value="PriA_3primeBD"/>
    <property type="match status" value="1"/>
</dbReference>
<feature type="domain" description="Helicase ATP-binding" evidence="13">
    <location>
        <begin position="234"/>
        <end position="400"/>
    </location>
</feature>
<evidence type="ECO:0000256" key="12">
    <source>
        <dbReference type="HAMAP-Rule" id="MF_00983"/>
    </source>
</evidence>
<dbReference type="GO" id="GO:0008270">
    <property type="term" value="F:zinc ion binding"/>
    <property type="evidence" value="ECO:0007669"/>
    <property type="project" value="UniProtKB-UniRule"/>
</dbReference>
<dbReference type="PROSITE" id="PS51192">
    <property type="entry name" value="HELICASE_ATP_BIND_1"/>
    <property type="match status" value="1"/>
</dbReference>
<evidence type="ECO:0000256" key="10">
    <source>
        <dbReference type="ARBA" id="ARBA00023235"/>
    </source>
</evidence>
<comment type="cofactor">
    <cofactor evidence="12">
        <name>Zn(2+)</name>
        <dbReference type="ChEBI" id="CHEBI:29105"/>
    </cofactor>
    <text evidence="12">Binds 2 zinc ions per subunit.</text>
</comment>
<dbReference type="Proteomes" id="UP000192917">
    <property type="component" value="Unassembled WGS sequence"/>
</dbReference>
<sequence length="757" mass="81475">MVPEGESWQGDGAPPDAAPAEAEAVRLAVLLPLPLAGSYSYLAPAAAGLGPGDLVLVPFGRRELWGVVWDRETGPDGAPSAEAALDTARLKWVGRRLPAPPLPEVSRRFVDWVAAYTLAAPGAVLRMVVSVSSALEPPKPQQAVRLVEPAPEGLRPTAQRRAVLEAASEGPARPAAELARAAGVTPEVVRKLVALGALETVELPAPPPFALPDWSRPAVDFSAAQAAAAEVLRGKVGAGFSATLLDGVTGSGKTEVYLEAVAAALARGEQALVLLPEIALSAQWLERFERRFGVAPAEWHSDLAPPQRRRTWRAVAEGEARVVVGARSALFLPYPALGVIVVDEEHDGAFKQEEGVIYHARDMAVVRASLGAIPVVLASATPSLETLVNVQAGKYAEVRLPDRHGGALLPEITAIDLRVEKPERLPDGNPGWLAPPLREALAGTLAAGEQALLFLNRRGYAPLTLCDACGHRLQCPHCTAWLVEHRFRGRLFCHHCGYARPLPPACPACGAEDSWRACGPGVERLLDEARLLFPEARVALASSDTLTGPRAAAELVERLRDREIDLLIGTQIVAKGHHFPHLTCVGVVDADLGLAGGDLRALERTWQLLQQVAGRAGRDALPGRVFLQSHDPDHPVIHALVAGDREGFLAYETEERRRGNNPPFTRLAAIILSDPDPRRVDGLARALARRAPRRDGLEVLGPTEAPLAVIRGRHRRRFLVRARRDLPLQRLLRDWLAEVKVPSSARLAVDIDPYSFF</sequence>
<keyword evidence="2 12" id="KW-0235">DNA replication</keyword>
<dbReference type="GO" id="GO:0043138">
    <property type="term" value="F:3'-5' DNA helicase activity"/>
    <property type="evidence" value="ECO:0007669"/>
    <property type="project" value="UniProtKB-EC"/>
</dbReference>
<dbReference type="InterPro" id="IPR011545">
    <property type="entry name" value="DEAD/DEAH_box_helicase_dom"/>
</dbReference>
<dbReference type="NCBIfam" id="TIGR00595">
    <property type="entry name" value="priA"/>
    <property type="match status" value="1"/>
</dbReference>
<accession>A0A1Y6BGT4</accession>